<evidence type="ECO:0000313" key="1">
    <source>
        <dbReference type="EMBL" id="BAR94998.1"/>
    </source>
</evidence>
<gene>
    <name evidence="1" type="ORF">PI172_0270</name>
</gene>
<protein>
    <submittedName>
        <fullName evidence="1">Uncharacterized protein</fullName>
    </submittedName>
</protein>
<evidence type="ECO:0000313" key="2">
    <source>
        <dbReference type="Proteomes" id="UP000067008"/>
    </source>
</evidence>
<organism evidence="1 2">
    <name type="scientific">Prevotella intermedia</name>
    <dbReference type="NCBI Taxonomy" id="28131"/>
    <lineage>
        <taxon>Bacteria</taxon>
        <taxon>Pseudomonadati</taxon>
        <taxon>Bacteroidota</taxon>
        <taxon>Bacteroidia</taxon>
        <taxon>Bacteroidales</taxon>
        <taxon>Prevotellaceae</taxon>
        <taxon>Prevotella</taxon>
    </lineage>
</organism>
<dbReference type="RefSeq" id="WP_014709121.1">
    <property type="nucleotide sequence ID" value="NZ_AP014925.1"/>
</dbReference>
<dbReference type="Proteomes" id="UP000067008">
    <property type="component" value="Chromosome 2"/>
</dbReference>
<reference evidence="1 2" key="1">
    <citation type="submission" date="2015-07" db="EMBL/GenBank/DDBJ databases">
        <title>Complete genome sequence of Prevotella intermedia strain 17-2.</title>
        <authorList>
            <person name="Nambu T."/>
        </authorList>
    </citation>
    <scope>NUCLEOTIDE SEQUENCE [LARGE SCALE GENOMIC DNA]</scope>
    <source>
        <strain evidence="1 2">17-2</strain>
    </source>
</reference>
<proteinExistence type="predicted"/>
<sequence>MGAEYKGDLLIWYQANKVTADRIVNDLKKQSYEAVMHMYAYTAKSLRLENIVSQQDFPMLFSNNYTRVGDTVAGAMAFLLSEGNMNFANIEKVRNTLKYWLVYGNLYETLISKIMVKEEEVRERLERNAFSDLQQRLVATSIQNGIRTGTGSLVWRSNLKQKKSWKGVKGCFRQNFKQSRPCGFLPKPSRWACATTTIIGKGLRLFWRTLQIVPANI</sequence>
<dbReference type="AlphaFoldDB" id="A0AAD1F6A7"/>
<accession>A0AAD1F6A7</accession>
<dbReference type="EMBL" id="AP014925">
    <property type="protein sequence ID" value="BAR94998.1"/>
    <property type="molecule type" value="Genomic_DNA"/>
</dbReference>
<name>A0AAD1F6A7_PREIN</name>